<dbReference type="PANTHER" id="PTHR36444">
    <property type="entry name" value="TRANSCRIPTIONAL REGULATOR PROTEIN YOBU-RELATED"/>
    <property type="match status" value="1"/>
</dbReference>
<gene>
    <name evidence="2" type="ORF">ERS852491_04038</name>
</gene>
<dbReference type="EMBL" id="CYZU01000050">
    <property type="protein sequence ID" value="CUP02436.1"/>
    <property type="molecule type" value="Genomic_DNA"/>
</dbReference>
<dbReference type="SUPFAM" id="SSF55136">
    <property type="entry name" value="Probable bacterial effector-binding domain"/>
    <property type="match status" value="1"/>
</dbReference>
<dbReference type="OrthoDB" id="9801008at2"/>
<proteinExistence type="predicted"/>
<protein>
    <submittedName>
        <fullName evidence="2">Bacterial transcription activator, effector binding domain</fullName>
    </submittedName>
</protein>
<dbReference type="InterPro" id="IPR053182">
    <property type="entry name" value="YobU-like_regulator"/>
</dbReference>
<dbReference type="RefSeq" id="WP_050639926.1">
    <property type="nucleotide sequence ID" value="NZ_CABKUE010000007.1"/>
</dbReference>
<evidence type="ECO:0000259" key="1">
    <source>
        <dbReference type="SMART" id="SM00871"/>
    </source>
</evidence>
<dbReference type="InterPro" id="IPR010499">
    <property type="entry name" value="AraC_E-bd"/>
</dbReference>
<dbReference type="PANTHER" id="PTHR36444:SF2">
    <property type="entry name" value="TRANSCRIPTIONAL REGULATOR PROTEIN YOBU-RELATED"/>
    <property type="match status" value="1"/>
</dbReference>
<sequence>MEYEILDMKEKIAAGLAARTNNASPDMGAVIGGLWQRFYGEGIYDLIPGKTNGKALGIYSEYAADEKGDYTITVACETDGTGELPEGTSVTVIPAGKYARFIVKGEMHEAVAKFWQKLWEIDLPRTYVCDYEEYQNSDMEQAEIHMYIGVK</sequence>
<dbReference type="Proteomes" id="UP000095544">
    <property type="component" value="Unassembled WGS sequence"/>
</dbReference>
<dbReference type="Pfam" id="PF14526">
    <property type="entry name" value="Cass2"/>
    <property type="match status" value="1"/>
</dbReference>
<feature type="domain" description="AraC effector-binding" evidence="1">
    <location>
        <begin position="1"/>
        <end position="151"/>
    </location>
</feature>
<dbReference type="STRING" id="39482.ERS852491_04038"/>
<dbReference type="SMART" id="SM00871">
    <property type="entry name" value="AraC_E_bind"/>
    <property type="match status" value="1"/>
</dbReference>
<evidence type="ECO:0000313" key="2">
    <source>
        <dbReference type="EMBL" id="CUP02436.1"/>
    </source>
</evidence>
<reference evidence="2 3" key="1">
    <citation type="submission" date="2015-09" db="EMBL/GenBank/DDBJ databases">
        <authorList>
            <consortium name="Pathogen Informatics"/>
        </authorList>
    </citation>
    <scope>NUCLEOTIDE SEQUENCE [LARGE SCALE GENOMIC DNA]</scope>
    <source>
        <strain evidence="2 3">2789STDY5834876</strain>
    </source>
</reference>
<evidence type="ECO:0000313" key="3">
    <source>
        <dbReference type="Proteomes" id="UP000095544"/>
    </source>
</evidence>
<organism evidence="2 3">
    <name type="scientific">Faecalicatena contorta</name>
    <dbReference type="NCBI Taxonomy" id="39482"/>
    <lineage>
        <taxon>Bacteria</taxon>
        <taxon>Bacillati</taxon>
        <taxon>Bacillota</taxon>
        <taxon>Clostridia</taxon>
        <taxon>Lachnospirales</taxon>
        <taxon>Lachnospiraceae</taxon>
        <taxon>Faecalicatena</taxon>
    </lineage>
</organism>
<name>A0A174JW51_9FIRM</name>
<dbReference type="Gene3D" id="3.20.80.10">
    <property type="entry name" value="Regulatory factor, effector binding domain"/>
    <property type="match status" value="1"/>
</dbReference>
<dbReference type="InterPro" id="IPR029441">
    <property type="entry name" value="Cass2"/>
</dbReference>
<dbReference type="InterPro" id="IPR011256">
    <property type="entry name" value="Reg_factor_effector_dom_sf"/>
</dbReference>
<dbReference type="AlphaFoldDB" id="A0A174JW51"/>
<accession>A0A174JW51</accession>